<feature type="non-terminal residue" evidence="5">
    <location>
        <position position="458"/>
    </location>
</feature>
<dbReference type="InterPro" id="IPR050188">
    <property type="entry name" value="RluA_PseudoU_synthase"/>
</dbReference>
<dbReference type="PROSITE" id="PS01129">
    <property type="entry name" value="PSI_RLU"/>
    <property type="match status" value="1"/>
</dbReference>
<evidence type="ECO:0000313" key="6">
    <source>
        <dbReference type="Proteomes" id="UP000054359"/>
    </source>
</evidence>
<dbReference type="InterPro" id="IPR006145">
    <property type="entry name" value="PsdUridine_synth_RsuA/RluA"/>
</dbReference>
<dbReference type="SUPFAM" id="SSF55120">
    <property type="entry name" value="Pseudouridine synthase"/>
    <property type="match status" value="1"/>
</dbReference>
<dbReference type="InterPro" id="IPR020103">
    <property type="entry name" value="PsdUridine_synth_cat_dom_sf"/>
</dbReference>
<dbReference type="OMA" id="EPPVMAC"/>
<comment type="catalytic activity">
    <reaction evidence="3">
        <text>a uridine in RNA = a pseudouridine in RNA</text>
        <dbReference type="Rhea" id="RHEA:48348"/>
        <dbReference type="Rhea" id="RHEA-COMP:12068"/>
        <dbReference type="Rhea" id="RHEA-COMP:12069"/>
        <dbReference type="ChEBI" id="CHEBI:65314"/>
        <dbReference type="ChEBI" id="CHEBI:65315"/>
    </reaction>
</comment>
<dbReference type="OrthoDB" id="424794at2759"/>
<dbReference type="PROSITE" id="PS50889">
    <property type="entry name" value="S4"/>
    <property type="match status" value="1"/>
</dbReference>
<dbReference type="CDD" id="cd02557">
    <property type="entry name" value="PseudoU_synth_ScRIB2"/>
    <property type="match status" value="1"/>
</dbReference>
<sequence>MVEIISKLCSESIRYHFNTSRIVNCHRRTSFFVFKCNKRCMSTKLAYETYTATNLQTSATKYYRDDYLTETEYYFKNGLRKVYPYYFQYSTFCKGRWINRKLIDVYSEEFAVHPRQELEKRISEGLLKVNGKSVDLHYILRNGDHVTACSHRHELGVLASPINIIYENEDILIVNKPSSIPIHPCGFYRHNTILFILAKEKNMKNLHVAHRLDRLTSGVLILAKSSKKSRELHDQLNLRDIKKEYVCRVEGNFPDGIVICNKPLKKCNHKLGISVVDPSGKVSVTEFEKLNFNGKSSVVCCRPLTGRTHQIRVHLQYLGYPIVNDPLYNSYVFGPVKGKHGIFHKTIKELLEDLAEEHSSEWWLESSYGNTDKPYETVKSEMNFKQEMQFAMVDKELMKSKYEKDDAKVSFDKNCYFCSHSYRDPKPTNLIMFLHALKYQTKDWEFKTEMPTWAFEEW</sequence>
<gene>
    <name evidence="5" type="ORF">X975_02595</name>
</gene>
<keyword evidence="6" id="KW-1185">Reference proteome</keyword>
<evidence type="ECO:0000256" key="2">
    <source>
        <dbReference type="PROSITE-ProRule" id="PRU00182"/>
    </source>
</evidence>
<comment type="function">
    <text evidence="3">Responsible for synthesis of pseudouridine from uracil.</text>
</comment>
<dbReference type="Pfam" id="PF00849">
    <property type="entry name" value="PseudoU_synth_2"/>
    <property type="match status" value="1"/>
</dbReference>
<dbReference type="InterPro" id="IPR006225">
    <property type="entry name" value="PsdUridine_synth_RluC/D"/>
</dbReference>
<dbReference type="PANTHER" id="PTHR21600">
    <property type="entry name" value="MITOCHONDRIAL RNA PSEUDOURIDINE SYNTHASE"/>
    <property type="match status" value="1"/>
</dbReference>
<dbReference type="Proteomes" id="UP000054359">
    <property type="component" value="Unassembled WGS sequence"/>
</dbReference>
<evidence type="ECO:0000313" key="5">
    <source>
        <dbReference type="EMBL" id="KFM74596.1"/>
    </source>
</evidence>
<reference evidence="5 6" key="1">
    <citation type="submission" date="2013-11" db="EMBL/GenBank/DDBJ databases">
        <title>Genome sequencing of Stegodyphus mimosarum.</title>
        <authorList>
            <person name="Bechsgaard J."/>
        </authorList>
    </citation>
    <scope>NUCLEOTIDE SEQUENCE [LARGE SCALE GENOMIC DNA]</scope>
</reference>
<dbReference type="STRING" id="407821.A0A087UB57"/>
<dbReference type="InterPro" id="IPR006224">
    <property type="entry name" value="PsdUridine_synth_RluA-like_CS"/>
</dbReference>
<evidence type="ECO:0000256" key="1">
    <source>
        <dbReference type="PIRSR" id="PIRSR606225-1"/>
    </source>
</evidence>
<dbReference type="NCBIfam" id="TIGR00005">
    <property type="entry name" value="rluA_subfam"/>
    <property type="match status" value="1"/>
</dbReference>
<keyword evidence="3" id="KW-0413">Isomerase</keyword>
<dbReference type="GO" id="GO:0000455">
    <property type="term" value="P:enzyme-directed rRNA pseudouridine synthesis"/>
    <property type="evidence" value="ECO:0007669"/>
    <property type="project" value="TreeGrafter"/>
</dbReference>
<organism evidence="5 6">
    <name type="scientific">Stegodyphus mimosarum</name>
    <name type="common">African social velvet spider</name>
    <dbReference type="NCBI Taxonomy" id="407821"/>
    <lineage>
        <taxon>Eukaryota</taxon>
        <taxon>Metazoa</taxon>
        <taxon>Ecdysozoa</taxon>
        <taxon>Arthropoda</taxon>
        <taxon>Chelicerata</taxon>
        <taxon>Arachnida</taxon>
        <taxon>Araneae</taxon>
        <taxon>Araneomorphae</taxon>
        <taxon>Entelegynae</taxon>
        <taxon>Eresoidea</taxon>
        <taxon>Eresidae</taxon>
        <taxon>Stegodyphus</taxon>
    </lineage>
</organism>
<evidence type="ECO:0000256" key="3">
    <source>
        <dbReference type="RuleBase" id="RU362028"/>
    </source>
</evidence>
<dbReference type="EMBL" id="KK119068">
    <property type="protein sequence ID" value="KFM74596.1"/>
    <property type="molecule type" value="Genomic_DNA"/>
</dbReference>
<keyword evidence="2" id="KW-0694">RNA-binding</keyword>
<dbReference type="AlphaFoldDB" id="A0A087UB57"/>
<name>A0A087UB57_STEMI</name>
<dbReference type="GO" id="GO:0003723">
    <property type="term" value="F:RNA binding"/>
    <property type="evidence" value="ECO:0007669"/>
    <property type="project" value="UniProtKB-KW"/>
</dbReference>
<dbReference type="Gene3D" id="3.30.2350.10">
    <property type="entry name" value="Pseudouridine synthase"/>
    <property type="match status" value="1"/>
</dbReference>
<dbReference type="GO" id="GO:0009982">
    <property type="term" value="F:pseudouridine synthase activity"/>
    <property type="evidence" value="ECO:0007669"/>
    <property type="project" value="InterPro"/>
</dbReference>
<accession>A0A087UB57</accession>
<dbReference type="EC" id="5.4.99.-" evidence="3"/>
<feature type="domain" description="Pseudouridine synthase RsuA/RluA-like" evidence="4">
    <location>
        <begin position="170"/>
        <end position="316"/>
    </location>
</feature>
<comment type="similarity">
    <text evidence="3">Belongs to the pseudouridine synthase RluA family.</text>
</comment>
<feature type="active site" evidence="1">
    <location>
        <position position="213"/>
    </location>
</feature>
<proteinExistence type="inferred from homology"/>
<evidence type="ECO:0000259" key="4">
    <source>
        <dbReference type="Pfam" id="PF00849"/>
    </source>
</evidence>
<dbReference type="PANTHER" id="PTHR21600:SF40">
    <property type="entry name" value="PSEUDOURIDYLATE SYNTHASE RPUSD2"/>
    <property type="match status" value="1"/>
</dbReference>
<protein>
    <recommendedName>
        <fullName evidence="3">Pseudouridine synthase</fullName>
        <ecNumber evidence="3">5.4.99.-</ecNumber>
    </recommendedName>
</protein>